<evidence type="ECO:0000313" key="1">
    <source>
        <dbReference type="EMBL" id="PNX85789.1"/>
    </source>
</evidence>
<dbReference type="Proteomes" id="UP000236291">
    <property type="component" value="Unassembled WGS sequence"/>
</dbReference>
<sequence>DGLLSSHDKLKVLSAPPAEMLPVLLADSTKVSFIRS</sequence>
<reference evidence="1 2" key="1">
    <citation type="journal article" date="2014" name="Am. J. Bot.">
        <title>Genome assembly and annotation for red clover (Trifolium pratense; Fabaceae).</title>
        <authorList>
            <person name="Istvanek J."/>
            <person name="Jaros M."/>
            <person name="Krenek A."/>
            <person name="Repkova J."/>
        </authorList>
    </citation>
    <scope>NUCLEOTIDE SEQUENCE [LARGE SCALE GENOMIC DNA]</scope>
    <source>
        <strain evidence="2">cv. Tatra</strain>
        <tissue evidence="1">Young leaves</tissue>
    </source>
</reference>
<reference evidence="1 2" key="2">
    <citation type="journal article" date="2017" name="Front. Plant Sci.">
        <title>Gene Classification and Mining of Molecular Markers Useful in Red Clover (Trifolium pratense) Breeding.</title>
        <authorList>
            <person name="Istvanek J."/>
            <person name="Dluhosova J."/>
            <person name="Dluhos P."/>
            <person name="Patkova L."/>
            <person name="Nedelnik J."/>
            <person name="Repkova J."/>
        </authorList>
    </citation>
    <scope>NUCLEOTIDE SEQUENCE [LARGE SCALE GENOMIC DNA]</scope>
    <source>
        <strain evidence="2">cv. Tatra</strain>
        <tissue evidence="1">Young leaves</tissue>
    </source>
</reference>
<organism evidence="1 2">
    <name type="scientific">Trifolium pratense</name>
    <name type="common">Red clover</name>
    <dbReference type="NCBI Taxonomy" id="57577"/>
    <lineage>
        <taxon>Eukaryota</taxon>
        <taxon>Viridiplantae</taxon>
        <taxon>Streptophyta</taxon>
        <taxon>Embryophyta</taxon>
        <taxon>Tracheophyta</taxon>
        <taxon>Spermatophyta</taxon>
        <taxon>Magnoliopsida</taxon>
        <taxon>eudicotyledons</taxon>
        <taxon>Gunneridae</taxon>
        <taxon>Pentapetalae</taxon>
        <taxon>rosids</taxon>
        <taxon>fabids</taxon>
        <taxon>Fabales</taxon>
        <taxon>Fabaceae</taxon>
        <taxon>Papilionoideae</taxon>
        <taxon>50 kb inversion clade</taxon>
        <taxon>NPAAA clade</taxon>
        <taxon>Hologalegina</taxon>
        <taxon>IRL clade</taxon>
        <taxon>Trifolieae</taxon>
        <taxon>Trifolium</taxon>
    </lineage>
</organism>
<dbReference type="EMBL" id="ASHM01049608">
    <property type="protein sequence ID" value="PNX85789.1"/>
    <property type="molecule type" value="Genomic_DNA"/>
</dbReference>
<comment type="caution">
    <text evidence="1">The sequence shown here is derived from an EMBL/GenBank/DDBJ whole genome shotgun (WGS) entry which is preliminary data.</text>
</comment>
<dbReference type="AlphaFoldDB" id="A0A2K3M4T6"/>
<evidence type="ECO:0000313" key="2">
    <source>
        <dbReference type="Proteomes" id="UP000236291"/>
    </source>
</evidence>
<accession>A0A2K3M4T6</accession>
<feature type="non-terminal residue" evidence="1">
    <location>
        <position position="1"/>
    </location>
</feature>
<proteinExistence type="predicted"/>
<name>A0A2K3M4T6_TRIPR</name>
<gene>
    <name evidence="1" type="ORF">L195_g041863</name>
</gene>
<protein>
    <submittedName>
        <fullName evidence="1">Uncharacterized protein</fullName>
    </submittedName>
</protein>